<dbReference type="SUPFAM" id="SSF81301">
    <property type="entry name" value="Nucleotidyltransferase"/>
    <property type="match status" value="1"/>
</dbReference>
<evidence type="ECO:0000313" key="1">
    <source>
        <dbReference type="EMBL" id="GIQ69622.1"/>
    </source>
</evidence>
<gene>
    <name evidence="1" type="ORF">XYCOK13_24460</name>
</gene>
<sequence length="234" mass="26785">MEPILAAKLFVESNFHQSPFALAAGSVIRGEGTITSDLDIVIVDDCIDRAYRESFHAYGWPIEVFVHNEQTVREYFDHDIQRRRPSLVNMVAEGILIKDLGALGKGLKELAHELLAAGPAPFTPEESETRRYIITDLLDDLIGAQNYDEQLFISYKLVEQTCNFLLVNRQEWMGRGKWVPRLLKRSDEASYQILIKALKQLYVHQEKQPLIDWIVVELEKYGGRCFAGYSRGKP</sequence>
<reference evidence="1" key="1">
    <citation type="submission" date="2021-04" db="EMBL/GenBank/DDBJ databases">
        <title>Draft genome sequence of Xylanibacillus composti strain K13.</title>
        <authorList>
            <person name="Uke A."/>
            <person name="Chhe C."/>
            <person name="Baramee S."/>
            <person name="Kosugi A."/>
        </authorList>
    </citation>
    <scope>NUCLEOTIDE SEQUENCE</scope>
    <source>
        <strain evidence="1">K13</strain>
    </source>
</reference>
<organism evidence="1 2">
    <name type="scientific">Xylanibacillus composti</name>
    <dbReference type="NCBI Taxonomy" id="1572762"/>
    <lineage>
        <taxon>Bacteria</taxon>
        <taxon>Bacillati</taxon>
        <taxon>Bacillota</taxon>
        <taxon>Bacilli</taxon>
        <taxon>Bacillales</taxon>
        <taxon>Paenibacillaceae</taxon>
        <taxon>Xylanibacillus</taxon>
    </lineage>
</organism>
<accession>A0A8J4M352</accession>
<proteinExistence type="predicted"/>
<evidence type="ECO:0000313" key="2">
    <source>
        <dbReference type="Proteomes" id="UP000677918"/>
    </source>
</evidence>
<comment type="caution">
    <text evidence="1">The sequence shown here is derived from an EMBL/GenBank/DDBJ whole genome shotgun (WGS) entry which is preliminary data.</text>
</comment>
<dbReference type="EMBL" id="BOVK01000031">
    <property type="protein sequence ID" value="GIQ69622.1"/>
    <property type="molecule type" value="Genomic_DNA"/>
</dbReference>
<dbReference type="Gene3D" id="3.30.460.10">
    <property type="entry name" value="Beta Polymerase, domain 2"/>
    <property type="match status" value="1"/>
</dbReference>
<dbReference type="AlphaFoldDB" id="A0A8J4M352"/>
<name>A0A8J4M352_9BACL</name>
<dbReference type="CDD" id="cd05403">
    <property type="entry name" value="NT_KNTase_like"/>
    <property type="match status" value="1"/>
</dbReference>
<protein>
    <submittedName>
        <fullName evidence="1">Nucleotidyltransferase</fullName>
    </submittedName>
</protein>
<dbReference type="RefSeq" id="WP_213412416.1">
    <property type="nucleotide sequence ID" value="NZ_BOVK01000031.1"/>
</dbReference>
<keyword evidence="2" id="KW-1185">Reference proteome</keyword>
<dbReference type="InterPro" id="IPR043519">
    <property type="entry name" value="NT_sf"/>
</dbReference>
<dbReference type="Proteomes" id="UP000677918">
    <property type="component" value="Unassembled WGS sequence"/>
</dbReference>